<evidence type="ECO:0000256" key="1">
    <source>
        <dbReference type="ARBA" id="ARBA00001917"/>
    </source>
</evidence>
<feature type="site" description="Interacts with tRNA; defines subfamily-specific binding signature" evidence="9">
    <location>
        <position position="280"/>
    </location>
</feature>
<feature type="site" description="Interacts with tRNA; defines subfamily-specific binding signature" evidence="9">
    <location>
        <position position="278"/>
    </location>
</feature>
<keyword evidence="4 9" id="KW-0288">FMN</keyword>
<sequence length="317" mass="35022">MKIVLAPMEGLVDDVMRDVLTEIGGIDWCVTEFIRVTNSLLPVKTFHRLAPELLQQSKTRAGTPVRLQLLGSDPACLADNAARAAELGAPVIDLNFGCPAPTVNRHRGGAVLLKEPQTLYEIVAAVRAAVPADIPVTAKMRLGYEDTSLTLDCARAINAAGAAELTVHARTKVEGYKPPAHWEWFARIKDVIDIPLIANGEVWTLEDYCNIRAVSQCETIMIGRGLIAAPDFAKRIKHLQQTGSQLPPEPWAEVLAHVDNLFMQCQLRAGDSSYAVSRVKQWLNQLKRTYIEAGDFFNEIRSIRQPEQLKARLNAAR</sequence>
<keyword evidence="12" id="KW-0547">Nucleotide-binding</keyword>
<feature type="binding site" evidence="9">
    <location>
        <begin position="199"/>
        <end position="201"/>
    </location>
    <ligand>
        <name>FMN</name>
        <dbReference type="ChEBI" id="CHEBI:58210"/>
    </ligand>
</feature>
<comment type="catalytic activity">
    <reaction evidence="9">
        <text>5,6-dihydrouridine(16) in tRNA + NAD(+) = uridine(16) in tRNA + NADH + H(+)</text>
        <dbReference type="Rhea" id="RHEA:53380"/>
        <dbReference type="Rhea" id="RHEA-COMP:13543"/>
        <dbReference type="Rhea" id="RHEA-COMP:13544"/>
        <dbReference type="ChEBI" id="CHEBI:15378"/>
        <dbReference type="ChEBI" id="CHEBI:57540"/>
        <dbReference type="ChEBI" id="CHEBI:57945"/>
        <dbReference type="ChEBI" id="CHEBI:65315"/>
        <dbReference type="ChEBI" id="CHEBI:74443"/>
    </reaction>
</comment>
<feature type="binding site" evidence="9 12">
    <location>
        <position position="68"/>
    </location>
    <ligand>
        <name>FMN</name>
        <dbReference type="ChEBI" id="CHEBI:58210"/>
    </ligand>
</feature>
<dbReference type="Proteomes" id="UP000279384">
    <property type="component" value="Unassembled WGS sequence"/>
</dbReference>
<dbReference type="InterPro" id="IPR018517">
    <property type="entry name" value="tRNA_hU_synthase_CS"/>
</dbReference>
<keyword evidence="6 9" id="KW-0521">NADP</keyword>
<dbReference type="EMBL" id="RBID01000011">
    <property type="protein sequence ID" value="RKQ61167.1"/>
    <property type="molecule type" value="Genomic_DNA"/>
</dbReference>
<dbReference type="PANTHER" id="PTHR11082">
    <property type="entry name" value="TRNA-DIHYDROURIDINE SYNTHASE"/>
    <property type="match status" value="1"/>
</dbReference>
<dbReference type="HAMAP" id="MF_02043">
    <property type="entry name" value="DusC_subfam"/>
    <property type="match status" value="1"/>
</dbReference>
<evidence type="ECO:0000256" key="3">
    <source>
        <dbReference type="ARBA" id="ARBA00022630"/>
    </source>
</evidence>
<dbReference type="SUPFAM" id="SSF51395">
    <property type="entry name" value="FMN-linked oxidoreductases"/>
    <property type="match status" value="1"/>
</dbReference>
<dbReference type="InterPro" id="IPR032886">
    <property type="entry name" value="DusC"/>
</dbReference>
<dbReference type="InterPro" id="IPR035587">
    <property type="entry name" value="DUS-like_FMN-bd"/>
</dbReference>
<comment type="catalytic activity">
    <reaction evidence="9">
        <text>5,6-dihydrouridine(16) in tRNA + NADP(+) = uridine(16) in tRNA + NADPH + H(+)</text>
        <dbReference type="Rhea" id="RHEA:53376"/>
        <dbReference type="Rhea" id="RHEA-COMP:13543"/>
        <dbReference type="Rhea" id="RHEA-COMP:13544"/>
        <dbReference type="ChEBI" id="CHEBI:15378"/>
        <dbReference type="ChEBI" id="CHEBI:57783"/>
        <dbReference type="ChEBI" id="CHEBI:58349"/>
        <dbReference type="ChEBI" id="CHEBI:65315"/>
        <dbReference type="ChEBI" id="CHEBI:74443"/>
    </reaction>
</comment>
<comment type="cofactor">
    <cofactor evidence="1 9 10 12">
        <name>FMN</name>
        <dbReference type="ChEBI" id="CHEBI:58210"/>
    </cofactor>
</comment>
<dbReference type="Gene3D" id="3.20.20.70">
    <property type="entry name" value="Aldolase class I"/>
    <property type="match status" value="1"/>
</dbReference>
<evidence type="ECO:0000256" key="2">
    <source>
        <dbReference type="ARBA" id="ARBA00022555"/>
    </source>
</evidence>
<dbReference type="PROSITE" id="PS01136">
    <property type="entry name" value="UPF0034"/>
    <property type="match status" value="1"/>
</dbReference>
<evidence type="ECO:0000256" key="4">
    <source>
        <dbReference type="ARBA" id="ARBA00022643"/>
    </source>
</evidence>
<name>A0A495BIK4_VOGIN</name>
<evidence type="ECO:0000256" key="11">
    <source>
        <dbReference type="PIRSR" id="PIRSR006621-1"/>
    </source>
</evidence>
<keyword evidence="5 9" id="KW-0819">tRNA processing</keyword>
<feature type="site" description="Interacts with tRNA" evidence="9">
    <location>
        <position position="95"/>
    </location>
</feature>
<keyword evidence="2 9" id="KW-0820">tRNA-binding</keyword>
<evidence type="ECO:0000256" key="8">
    <source>
        <dbReference type="ARBA" id="ARBA00023002"/>
    </source>
</evidence>
<feature type="domain" description="DUS-like FMN-binding" evidence="13">
    <location>
        <begin position="5"/>
        <end position="313"/>
    </location>
</feature>
<accession>A0A495BIK4</accession>
<dbReference type="AlphaFoldDB" id="A0A495BIK4"/>
<comment type="similarity">
    <text evidence="10">Belongs to the dus family.</text>
</comment>
<feature type="active site" description="Proton donor" evidence="9 11">
    <location>
        <position position="98"/>
    </location>
</feature>
<protein>
    <recommendedName>
        <fullName evidence="9">tRNA-dihydrouridine(16) synthase</fullName>
        <ecNumber evidence="9">1.3.1.-</ecNumber>
    </recommendedName>
    <alternativeName>
        <fullName evidence="9">U16-specific dihydrouridine synthase</fullName>
        <shortName evidence="9">U16-specific Dus</shortName>
    </alternativeName>
    <alternativeName>
        <fullName evidence="9">tRNA-dihydrouridine synthase C</fullName>
    </alternativeName>
</protein>
<comment type="function">
    <text evidence="9">Catalyzes the synthesis of 5,6-dihydrouridine (D), a modified base found in the D-loop of most tRNAs, via the reduction of the C5-C6 double bond in target uridines. Specifically modifies U16 in tRNAs.</text>
</comment>
<comment type="caution">
    <text evidence="14">The sequence shown here is derived from an EMBL/GenBank/DDBJ whole genome shotgun (WGS) entry which is preliminary data.</text>
</comment>
<dbReference type="InterPro" id="IPR042270">
    <property type="entry name" value="DusC_C"/>
</dbReference>
<evidence type="ECO:0000256" key="6">
    <source>
        <dbReference type="ARBA" id="ARBA00022857"/>
    </source>
</evidence>
<reference evidence="14 15" key="1">
    <citation type="submission" date="2018-10" db="EMBL/GenBank/DDBJ databases">
        <title>Genomic Encyclopedia of Type Strains, Phase IV (KMG-IV): sequencing the most valuable type-strain genomes for metagenomic binning, comparative biology and taxonomic classification.</title>
        <authorList>
            <person name="Goeker M."/>
        </authorList>
    </citation>
    <scope>NUCLEOTIDE SEQUENCE [LARGE SCALE GENOMIC DNA]</scope>
    <source>
        <strain evidence="14 15">DSM 3303</strain>
    </source>
</reference>
<evidence type="ECO:0000256" key="12">
    <source>
        <dbReference type="PIRSR" id="PIRSR006621-2"/>
    </source>
</evidence>
<dbReference type="GO" id="GO:0050660">
    <property type="term" value="F:flavin adenine dinucleotide binding"/>
    <property type="evidence" value="ECO:0007669"/>
    <property type="project" value="InterPro"/>
</dbReference>
<gene>
    <name evidence="9" type="primary">dusC</name>
    <name evidence="14" type="ORF">C8E02_0934</name>
</gene>
<comment type="similarity">
    <text evidence="9">Belongs to the Dus family. DusC subfamily.</text>
</comment>
<feature type="site" description="Interacts with tRNA" evidence="9">
    <location>
        <position position="176"/>
    </location>
</feature>
<dbReference type="Gene3D" id="1.20.225.30">
    <property type="entry name" value="Dihydrouridine synthase, C-terminal recognition domain"/>
    <property type="match status" value="1"/>
</dbReference>
<dbReference type="GO" id="GO:0102262">
    <property type="term" value="F:tRNA-dihydrouridine16 synthase activity"/>
    <property type="evidence" value="ECO:0007669"/>
    <property type="project" value="RHEA"/>
</dbReference>
<keyword evidence="3 9" id="KW-0285">Flavoprotein</keyword>
<evidence type="ECO:0000313" key="15">
    <source>
        <dbReference type="Proteomes" id="UP000279384"/>
    </source>
</evidence>
<evidence type="ECO:0000256" key="10">
    <source>
        <dbReference type="PIRNR" id="PIRNR006621"/>
    </source>
</evidence>
<dbReference type="PIRSF" id="PIRSF006621">
    <property type="entry name" value="Dus"/>
    <property type="match status" value="1"/>
</dbReference>
<dbReference type="CDD" id="cd02801">
    <property type="entry name" value="DUS_like_FMN"/>
    <property type="match status" value="1"/>
</dbReference>
<evidence type="ECO:0000313" key="14">
    <source>
        <dbReference type="EMBL" id="RKQ61167.1"/>
    </source>
</evidence>
<feature type="binding site" evidence="12">
    <location>
        <position position="168"/>
    </location>
    <ligand>
        <name>FMN</name>
        <dbReference type="ChEBI" id="CHEBI:58210"/>
    </ligand>
</feature>
<evidence type="ECO:0000256" key="7">
    <source>
        <dbReference type="ARBA" id="ARBA00022884"/>
    </source>
</evidence>
<feature type="binding site" evidence="9 12">
    <location>
        <position position="139"/>
    </location>
    <ligand>
        <name>FMN</name>
        <dbReference type="ChEBI" id="CHEBI:58210"/>
    </ligand>
</feature>
<dbReference type="EC" id="1.3.1.-" evidence="9"/>
<dbReference type="PANTHER" id="PTHR11082:SF26">
    <property type="entry name" value="TRNA-DIHYDROURIDINE(16) SYNTHASE"/>
    <property type="match status" value="1"/>
</dbReference>
<dbReference type="InterPro" id="IPR001269">
    <property type="entry name" value="DUS_fam"/>
</dbReference>
<feature type="site" description="Interacts with tRNA; defines subfamily-specific binding signature" evidence="9">
    <location>
        <position position="301"/>
    </location>
</feature>
<dbReference type="GO" id="GO:0000049">
    <property type="term" value="F:tRNA binding"/>
    <property type="evidence" value="ECO:0007669"/>
    <property type="project" value="UniProtKB-UniRule"/>
</dbReference>
<feature type="binding site" evidence="9 12">
    <location>
        <begin position="223"/>
        <end position="224"/>
    </location>
    <ligand>
        <name>FMN</name>
        <dbReference type="ChEBI" id="CHEBI:58210"/>
    </ligand>
</feature>
<dbReference type="InterPro" id="IPR013785">
    <property type="entry name" value="Aldolase_TIM"/>
</dbReference>
<keyword evidence="8 9" id="KW-0560">Oxidoreductase</keyword>
<dbReference type="GO" id="GO:0010181">
    <property type="term" value="F:FMN binding"/>
    <property type="evidence" value="ECO:0007669"/>
    <property type="project" value="UniProtKB-UniRule"/>
</dbReference>
<evidence type="ECO:0000256" key="5">
    <source>
        <dbReference type="ARBA" id="ARBA00022694"/>
    </source>
</evidence>
<evidence type="ECO:0000259" key="13">
    <source>
        <dbReference type="Pfam" id="PF01207"/>
    </source>
</evidence>
<dbReference type="RefSeq" id="WP_120809821.1">
    <property type="nucleotide sequence ID" value="NZ_RBID01000011.1"/>
</dbReference>
<proteinExistence type="inferred from homology"/>
<comment type="caution">
    <text evidence="9">Lacks conserved residue(s) required for the propagation of feature annotation.</text>
</comment>
<evidence type="ECO:0000256" key="9">
    <source>
        <dbReference type="HAMAP-Rule" id="MF_02043"/>
    </source>
</evidence>
<keyword evidence="7 9" id="KW-0694">RNA-binding</keyword>
<feature type="site" description="Interacts with tRNA; defines subfamily-specific binding signature" evidence="9">
    <location>
        <position position="35"/>
    </location>
</feature>
<dbReference type="Pfam" id="PF01207">
    <property type="entry name" value="Dus"/>
    <property type="match status" value="1"/>
</dbReference>
<organism evidence="14 15">
    <name type="scientific">Vogesella indigofera</name>
    <name type="common">Pseudomonas indigofera</name>
    <dbReference type="NCBI Taxonomy" id="45465"/>
    <lineage>
        <taxon>Bacteria</taxon>
        <taxon>Pseudomonadati</taxon>
        <taxon>Pseudomonadota</taxon>
        <taxon>Betaproteobacteria</taxon>
        <taxon>Neisseriales</taxon>
        <taxon>Chromobacteriaceae</taxon>
        <taxon>Vogesella</taxon>
    </lineage>
</organism>